<comment type="similarity">
    <text evidence="1">Belongs to the UbiJ family.</text>
</comment>
<sequence>MQFTPAHQWRLLCCGAIETALAKAMSLSSIEPSKLKPLQGKVFCFALSELSWPMYWIFSDEIQILSDYSGNVDVRVKADATQLLKLREGENLTELIKQDKLSIEGDLALLQQFSQFLQQLDPDVVEPLSRYIGDAPAHWLTNGLARAKSDLQMVARKTWSHLGQLATEEYQIAPHKLEFIRHCDRIEQLVTQVTSLEQRIAKLKDNITP</sequence>
<dbReference type="Gene3D" id="3.30.1050.10">
    <property type="entry name" value="SCP2 sterol-binding domain"/>
    <property type="match status" value="1"/>
</dbReference>
<keyword evidence="4" id="KW-1185">Reference proteome</keyword>
<comment type="pathway">
    <text evidence="1">Cofactor biosynthesis; ubiquinone biosynthesis.</text>
</comment>
<dbReference type="EMBL" id="JAKOGG010000011">
    <property type="protein sequence ID" value="MCS4557605.1"/>
    <property type="molecule type" value="Genomic_DNA"/>
</dbReference>
<reference evidence="3 4" key="1">
    <citation type="submission" date="2022-02" db="EMBL/GenBank/DDBJ databases">
        <authorList>
            <person name="Zhuang L."/>
        </authorList>
    </citation>
    <scope>NUCLEOTIDE SEQUENCE [LARGE SCALE GENOMIC DNA]</scope>
    <source>
        <strain evidence="3 4">C32</strain>
    </source>
</reference>
<accession>A0ABT2FMP0</accession>
<gene>
    <name evidence="1" type="primary">ubiJ</name>
    <name evidence="3" type="ORF">L9G74_14240</name>
</gene>
<dbReference type="InterPro" id="IPR038989">
    <property type="entry name" value="UbiJ"/>
</dbReference>
<dbReference type="HAMAP" id="MF_02215">
    <property type="entry name" value="UbiJ"/>
    <property type="match status" value="1"/>
</dbReference>
<evidence type="ECO:0000256" key="1">
    <source>
        <dbReference type="HAMAP-Rule" id="MF_02215"/>
    </source>
</evidence>
<keyword evidence="1" id="KW-0831">Ubiquinone biosynthesis</keyword>
<dbReference type="InterPro" id="IPR036527">
    <property type="entry name" value="SCP2_sterol-bd_dom_sf"/>
</dbReference>
<proteinExistence type="inferred from homology"/>
<evidence type="ECO:0000259" key="2">
    <source>
        <dbReference type="Pfam" id="PF02036"/>
    </source>
</evidence>
<name>A0ABT2FMP0_9GAMM</name>
<dbReference type="Pfam" id="PF02036">
    <property type="entry name" value="SCP2"/>
    <property type="match status" value="1"/>
</dbReference>
<comment type="caution">
    <text evidence="3">The sequence shown here is derived from an EMBL/GenBank/DDBJ whole genome shotgun (WGS) entry which is preliminary data.</text>
</comment>
<organism evidence="3 4">
    <name type="scientific">Shewanella electrica</name>
    <dbReference type="NCBI Taxonomy" id="515560"/>
    <lineage>
        <taxon>Bacteria</taxon>
        <taxon>Pseudomonadati</taxon>
        <taxon>Pseudomonadota</taxon>
        <taxon>Gammaproteobacteria</taxon>
        <taxon>Alteromonadales</taxon>
        <taxon>Shewanellaceae</taxon>
        <taxon>Shewanella</taxon>
    </lineage>
</organism>
<comment type="subcellular location">
    <subcellularLocation>
        <location evidence="1">Cytoplasm</location>
    </subcellularLocation>
</comment>
<keyword evidence="1" id="KW-0963">Cytoplasm</keyword>
<reference evidence="4" key="2">
    <citation type="submission" date="2023-07" db="EMBL/GenBank/DDBJ databases">
        <title>Shewanella mangrovi sp. nov., an acetaldehyde- degrading bacterium isolated from mangrove sediment.</title>
        <authorList>
            <person name="Liu Y."/>
        </authorList>
    </citation>
    <scope>NUCLEOTIDE SEQUENCE [LARGE SCALE GENOMIC DNA]</scope>
    <source>
        <strain evidence="4">C32</strain>
    </source>
</reference>
<dbReference type="PANTHER" id="PTHR38693">
    <property type="entry name" value="UBIQUINONE BIOSYNTHESIS PROTEIN UBIJ"/>
    <property type="match status" value="1"/>
</dbReference>
<protein>
    <recommendedName>
        <fullName evidence="1">Ubiquinone biosynthesis accessory factor UbiJ</fullName>
    </recommendedName>
</protein>
<dbReference type="InterPro" id="IPR003033">
    <property type="entry name" value="SCP2_sterol-bd_dom"/>
</dbReference>
<comment type="function">
    <text evidence="1">Required for ubiquinone (coenzyme Q) biosynthesis. Binds hydrophobic ubiquinone biosynthetic intermediates via its SCP2 domain and is essential for the stability of the Ubi complex. May constitute a docking platform where Ubi enzymes assemble and access their SCP2-bound polyprenyl substrates.</text>
</comment>
<dbReference type="RefSeq" id="WP_238897084.1">
    <property type="nucleotide sequence ID" value="NZ_JAKOGG010000011.1"/>
</dbReference>
<evidence type="ECO:0000313" key="4">
    <source>
        <dbReference type="Proteomes" id="UP001201549"/>
    </source>
</evidence>
<feature type="domain" description="SCP2" evidence="2">
    <location>
        <begin position="28"/>
        <end position="117"/>
    </location>
</feature>
<evidence type="ECO:0000313" key="3">
    <source>
        <dbReference type="EMBL" id="MCS4557605.1"/>
    </source>
</evidence>
<dbReference type="PANTHER" id="PTHR38693:SF1">
    <property type="entry name" value="UBIQUINONE BIOSYNTHESIS ACCESSORY FACTOR UBIJ"/>
    <property type="match status" value="1"/>
</dbReference>
<dbReference type="Proteomes" id="UP001201549">
    <property type="component" value="Unassembled WGS sequence"/>
</dbReference>
<dbReference type="SUPFAM" id="SSF55718">
    <property type="entry name" value="SCP-like"/>
    <property type="match status" value="1"/>
</dbReference>